<dbReference type="InterPro" id="IPR007627">
    <property type="entry name" value="RNA_pol_sigma70_r2"/>
</dbReference>
<keyword evidence="2" id="KW-0805">Transcription regulation</keyword>
<dbReference type="InterPro" id="IPR036388">
    <property type="entry name" value="WH-like_DNA-bd_sf"/>
</dbReference>
<evidence type="ECO:0000256" key="1">
    <source>
        <dbReference type="ARBA" id="ARBA00010641"/>
    </source>
</evidence>
<evidence type="ECO:0000259" key="5">
    <source>
        <dbReference type="Pfam" id="PF04542"/>
    </source>
</evidence>
<evidence type="ECO:0000256" key="4">
    <source>
        <dbReference type="ARBA" id="ARBA00023163"/>
    </source>
</evidence>
<dbReference type="NCBIfam" id="TIGR02937">
    <property type="entry name" value="sigma70-ECF"/>
    <property type="match status" value="1"/>
</dbReference>
<dbReference type="EMBL" id="LLWH01000187">
    <property type="protein sequence ID" value="KQB52720.1"/>
    <property type="molecule type" value="Genomic_DNA"/>
</dbReference>
<dbReference type="PANTHER" id="PTHR43133">
    <property type="entry name" value="RNA POLYMERASE ECF-TYPE SIGMA FACTO"/>
    <property type="match status" value="1"/>
</dbReference>
<evidence type="ECO:0000313" key="7">
    <source>
        <dbReference type="EMBL" id="KQB52720.1"/>
    </source>
</evidence>
<dbReference type="Gene3D" id="1.10.10.10">
    <property type="entry name" value="Winged helix-like DNA-binding domain superfamily/Winged helix DNA-binding domain"/>
    <property type="match status" value="1"/>
</dbReference>
<dbReference type="GO" id="GO:0006352">
    <property type="term" value="P:DNA-templated transcription initiation"/>
    <property type="evidence" value="ECO:0007669"/>
    <property type="project" value="InterPro"/>
</dbReference>
<keyword evidence="8" id="KW-1185">Reference proteome</keyword>
<dbReference type="GO" id="GO:0003677">
    <property type="term" value="F:DNA binding"/>
    <property type="evidence" value="ECO:0007669"/>
    <property type="project" value="InterPro"/>
</dbReference>
<feature type="domain" description="RNA polymerase sigma-70 region 2" evidence="5">
    <location>
        <begin position="21"/>
        <end position="78"/>
    </location>
</feature>
<dbReference type="InterPro" id="IPR013249">
    <property type="entry name" value="RNA_pol_sigma70_r4_t2"/>
</dbReference>
<name>A0A0Q0XRR9_9PSED</name>
<dbReference type="Gene3D" id="1.10.1740.10">
    <property type="match status" value="1"/>
</dbReference>
<dbReference type="Pfam" id="PF04542">
    <property type="entry name" value="Sigma70_r2"/>
    <property type="match status" value="1"/>
</dbReference>
<dbReference type="STRING" id="1563157.AQS70_03210"/>
<dbReference type="PANTHER" id="PTHR43133:SF63">
    <property type="entry name" value="RNA POLYMERASE SIGMA FACTOR FECI-RELATED"/>
    <property type="match status" value="1"/>
</dbReference>
<dbReference type="SUPFAM" id="SSF88946">
    <property type="entry name" value="Sigma2 domain of RNA polymerase sigma factors"/>
    <property type="match status" value="1"/>
</dbReference>
<dbReference type="InterPro" id="IPR013325">
    <property type="entry name" value="RNA_pol_sigma_r2"/>
</dbReference>
<proteinExistence type="inferred from homology"/>
<reference evidence="7 8" key="1">
    <citation type="submission" date="2015-10" db="EMBL/GenBank/DDBJ databases">
        <title>Pseudomonas helleri sp. nov. and Pseudomonas weihenstephanensis sp. nov., isolated from raw cows milk.</title>
        <authorList>
            <person name="Von Neubeck M."/>
            <person name="Huptas C."/>
            <person name="Wenning M."/>
            <person name="Scherer S."/>
        </authorList>
    </citation>
    <scope>NUCLEOTIDE SEQUENCE [LARGE SCALE GENOMIC DNA]</scope>
    <source>
        <strain evidence="7 8">BSTT44</strain>
    </source>
</reference>
<protein>
    <submittedName>
        <fullName evidence="7">RNA polymerase subunit sigma</fullName>
    </submittedName>
</protein>
<keyword evidence="3" id="KW-0731">Sigma factor</keyword>
<evidence type="ECO:0000313" key="8">
    <source>
        <dbReference type="Proteomes" id="UP000050342"/>
    </source>
</evidence>
<gene>
    <name evidence="7" type="ORF">AQS70_03210</name>
</gene>
<dbReference type="GO" id="GO:0016987">
    <property type="term" value="F:sigma factor activity"/>
    <property type="evidence" value="ECO:0007669"/>
    <property type="project" value="UniProtKB-KW"/>
</dbReference>
<dbReference type="InterPro" id="IPR013324">
    <property type="entry name" value="RNA_pol_sigma_r3/r4-like"/>
</dbReference>
<keyword evidence="4" id="KW-0804">Transcription</keyword>
<evidence type="ECO:0000256" key="2">
    <source>
        <dbReference type="ARBA" id="ARBA00023015"/>
    </source>
</evidence>
<feature type="domain" description="RNA polymerase sigma factor 70 region 4 type 2" evidence="6">
    <location>
        <begin position="114"/>
        <end position="166"/>
    </location>
</feature>
<comment type="similarity">
    <text evidence="1">Belongs to the sigma-70 factor family. ECF subfamily.</text>
</comment>
<accession>A0A0Q0XRR9</accession>
<dbReference type="RefSeq" id="WP_055103799.1">
    <property type="nucleotide sequence ID" value="NZ_LLWH01000187.1"/>
</dbReference>
<evidence type="ECO:0000256" key="3">
    <source>
        <dbReference type="ARBA" id="ARBA00023082"/>
    </source>
</evidence>
<dbReference type="InterPro" id="IPR039425">
    <property type="entry name" value="RNA_pol_sigma-70-like"/>
</dbReference>
<dbReference type="Pfam" id="PF08281">
    <property type="entry name" value="Sigma70_r4_2"/>
    <property type="match status" value="1"/>
</dbReference>
<organism evidence="7 8">
    <name type="scientific">Pseudomonas endophytica</name>
    <dbReference type="NCBI Taxonomy" id="1563157"/>
    <lineage>
        <taxon>Bacteria</taxon>
        <taxon>Pseudomonadati</taxon>
        <taxon>Pseudomonadota</taxon>
        <taxon>Gammaproteobacteria</taxon>
        <taxon>Pseudomonadales</taxon>
        <taxon>Pseudomonadaceae</taxon>
        <taxon>Pseudomonas</taxon>
    </lineage>
</organism>
<dbReference type="Proteomes" id="UP000050342">
    <property type="component" value="Unassembled WGS sequence"/>
</dbReference>
<dbReference type="InterPro" id="IPR014284">
    <property type="entry name" value="RNA_pol_sigma-70_dom"/>
</dbReference>
<evidence type="ECO:0000259" key="6">
    <source>
        <dbReference type="Pfam" id="PF08281"/>
    </source>
</evidence>
<dbReference type="AlphaFoldDB" id="A0A0Q0XRR9"/>
<sequence>MSTEDSQQKLSELYINQRVSLVRMLSRVVGCASLAEDLAQETYVKVANAIKTRPVEFLHPFVYQTARYLAFDHLRSLRSKRRFECQVSDERHLTEIATSAPGPDCQLQGQQSLQQFQAALKTLPKRQQQILVLSKLHDLPKGEIAQRLDVSISTVEKDLRTALNACAKAIQKQAAHD</sequence>
<dbReference type="SUPFAM" id="SSF88659">
    <property type="entry name" value="Sigma3 and sigma4 domains of RNA polymerase sigma factors"/>
    <property type="match status" value="1"/>
</dbReference>
<comment type="caution">
    <text evidence="7">The sequence shown here is derived from an EMBL/GenBank/DDBJ whole genome shotgun (WGS) entry which is preliminary data.</text>
</comment>
<dbReference type="OrthoDB" id="6689546at2"/>